<feature type="region of interest" description="Disordered" evidence="1">
    <location>
        <begin position="37"/>
        <end position="106"/>
    </location>
</feature>
<feature type="compositionally biased region" description="Gly residues" evidence="1">
    <location>
        <begin position="44"/>
        <end position="56"/>
    </location>
</feature>
<protein>
    <recommendedName>
        <fullName evidence="2">START domain-containing protein</fullName>
    </recommendedName>
</protein>
<evidence type="ECO:0000313" key="4">
    <source>
        <dbReference type="Proteomes" id="UP000007015"/>
    </source>
</evidence>
<dbReference type="Gramene" id="BGIOSGA021037-TA">
    <property type="protein sequence ID" value="BGIOSGA021037-PA"/>
    <property type="gene ID" value="BGIOSGA021037"/>
</dbReference>
<dbReference type="PROSITE" id="PS50848">
    <property type="entry name" value="START"/>
    <property type="match status" value="1"/>
</dbReference>
<proteinExistence type="predicted"/>
<organism evidence="3 4">
    <name type="scientific">Oryza sativa subsp. indica</name>
    <name type="common">Rice</name>
    <dbReference type="NCBI Taxonomy" id="39946"/>
    <lineage>
        <taxon>Eukaryota</taxon>
        <taxon>Viridiplantae</taxon>
        <taxon>Streptophyta</taxon>
        <taxon>Embryophyta</taxon>
        <taxon>Tracheophyta</taxon>
        <taxon>Spermatophyta</taxon>
        <taxon>Magnoliopsida</taxon>
        <taxon>Liliopsida</taxon>
        <taxon>Poales</taxon>
        <taxon>Poaceae</taxon>
        <taxon>BOP clade</taxon>
        <taxon>Oryzoideae</taxon>
        <taxon>Oryzeae</taxon>
        <taxon>Oryzinae</taxon>
        <taxon>Oryza</taxon>
        <taxon>Oryza sativa</taxon>
    </lineage>
</organism>
<dbReference type="Proteomes" id="UP000007015">
    <property type="component" value="Chromosome 6"/>
</dbReference>
<dbReference type="GO" id="GO:0008289">
    <property type="term" value="F:lipid binding"/>
    <property type="evidence" value="ECO:0007669"/>
    <property type="project" value="InterPro"/>
</dbReference>
<evidence type="ECO:0000313" key="3">
    <source>
        <dbReference type="EMBL" id="EAZ01343.1"/>
    </source>
</evidence>
<dbReference type="HOGENOM" id="CLU_2019035_0_0_1"/>
<evidence type="ECO:0000256" key="1">
    <source>
        <dbReference type="SAM" id="MobiDB-lite"/>
    </source>
</evidence>
<gene>
    <name evidence="3" type="ORF">OsI_23377</name>
</gene>
<dbReference type="AlphaFoldDB" id="A2YE32"/>
<evidence type="ECO:0000259" key="2">
    <source>
        <dbReference type="PROSITE" id="PS50848"/>
    </source>
</evidence>
<name>A2YE32_ORYSI</name>
<accession>A2YE32</accession>
<keyword evidence="4" id="KW-1185">Reference proteome</keyword>
<dbReference type="STRING" id="39946.A2YE32"/>
<reference evidence="3 4" key="1">
    <citation type="journal article" date="2005" name="PLoS Biol.">
        <title>The genomes of Oryza sativa: a history of duplications.</title>
        <authorList>
            <person name="Yu J."/>
            <person name="Wang J."/>
            <person name="Lin W."/>
            <person name="Li S."/>
            <person name="Li H."/>
            <person name="Zhou J."/>
            <person name="Ni P."/>
            <person name="Dong W."/>
            <person name="Hu S."/>
            <person name="Zeng C."/>
            <person name="Zhang J."/>
            <person name="Zhang Y."/>
            <person name="Li R."/>
            <person name="Xu Z."/>
            <person name="Li S."/>
            <person name="Li X."/>
            <person name="Zheng H."/>
            <person name="Cong L."/>
            <person name="Lin L."/>
            <person name="Yin J."/>
            <person name="Geng J."/>
            <person name="Li G."/>
            <person name="Shi J."/>
            <person name="Liu J."/>
            <person name="Lv H."/>
            <person name="Li J."/>
            <person name="Wang J."/>
            <person name="Deng Y."/>
            <person name="Ran L."/>
            <person name="Shi X."/>
            <person name="Wang X."/>
            <person name="Wu Q."/>
            <person name="Li C."/>
            <person name="Ren X."/>
            <person name="Wang J."/>
            <person name="Wang X."/>
            <person name="Li D."/>
            <person name="Liu D."/>
            <person name="Zhang X."/>
            <person name="Ji Z."/>
            <person name="Zhao W."/>
            <person name="Sun Y."/>
            <person name="Zhang Z."/>
            <person name="Bao J."/>
            <person name="Han Y."/>
            <person name="Dong L."/>
            <person name="Ji J."/>
            <person name="Chen P."/>
            <person name="Wu S."/>
            <person name="Liu J."/>
            <person name="Xiao Y."/>
            <person name="Bu D."/>
            <person name="Tan J."/>
            <person name="Yang L."/>
            <person name="Ye C."/>
            <person name="Zhang J."/>
            <person name="Xu J."/>
            <person name="Zhou Y."/>
            <person name="Yu Y."/>
            <person name="Zhang B."/>
            <person name="Zhuang S."/>
            <person name="Wei H."/>
            <person name="Liu B."/>
            <person name="Lei M."/>
            <person name="Yu H."/>
            <person name="Li Y."/>
            <person name="Xu H."/>
            <person name="Wei S."/>
            <person name="He X."/>
            <person name="Fang L."/>
            <person name="Zhang Z."/>
            <person name="Zhang Y."/>
            <person name="Huang X."/>
            <person name="Su Z."/>
            <person name="Tong W."/>
            <person name="Li J."/>
            <person name="Tong Z."/>
            <person name="Li S."/>
            <person name="Ye J."/>
            <person name="Wang L."/>
            <person name="Fang L."/>
            <person name="Lei T."/>
            <person name="Chen C."/>
            <person name="Chen H."/>
            <person name="Xu Z."/>
            <person name="Li H."/>
            <person name="Huang H."/>
            <person name="Zhang F."/>
            <person name="Xu H."/>
            <person name="Li N."/>
            <person name="Zhao C."/>
            <person name="Li S."/>
            <person name="Dong L."/>
            <person name="Huang Y."/>
            <person name="Li L."/>
            <person name="Xi Y."/>
            <person name="Qi Q."/>
            <person name="Li W."/>
            <person name="Zhang B."/>
            <person name="Hu W."/>
            <person name="Zhang Y."/>
            <person name="Tian X."/>
            <person name="Jiao Y."/>
            <person name="Liang X."/>
            <person name="Jin J."/>
            <person name="Gao L."/>
            <person name="Zheng W."/>
            <person name="Hao B."/>
            <person name="Liu S."/>
            <person name="Wang W."/>
            <person name="Yuan L."/>
            <person name="Cao M."/>
            <person name="McDermott J."/>
            <person name="Samudrala R."/>
            <person name="Wang J."/>
            <person name="Wong G.K."/>
            <person name="Yang H."/>
        </authorList>
    </citation>
    <scope>NUCLEOTIDE SEQUENCE [LARGE SCALE GENOMIC DNA]</scope>
    <source>
        <strain evidence="4">cv. 93-11</strain>
    </source>
</reference>
<dbReference type="InterPro" id="IPR002913">
    <property type="entry name" value="START_lipid-bd_dom"/>
</dbReference>
<feature type="compositionally biased region" description="Gly residues" evidence="1">
    <location>
        <begin position="63"/>
        <end position="75"/>
    </location>
</feature>
<feature type="domain" description="START" evidence="2">
    <location>
        <begin position="8"/>
        <end position="37"/>
    </location>
</feature>
<sequence>MPAAADGGAIDHAVLLELALTAMDELVKVAHMDEPLWLPSLDGDVGGDLDGGGGSPRGERRSGLGGGGPRGGGLRSGPWRRRSPRQAARASDGAPPSSLSFSRGVRASGDVGGVAAAAAARLE</sequence>
<dbReference type="EMBL" id="CM000131">
    <property type="protein sequence ID" value="EAZ01343.1"/>
    <property type="molecule type" value="Genomic_DNA"/>
</dbReference>